<dbReference type="InterPro" id="IPR008964">
    <property type="entry name" value="Invasin/intimin_cell_adhesion"/>
</dbReference>
<proteinExistence type="inferred from homology"/>
<reference evidence="4 5" key="1">
    <citation type="journal article" date="2012" name="J. Bacteriol.">
        <title>Genome sequence of an alkane-degrading bacterium, Alcanivorax pacificus type strain W11-5, isolated from deep sea sediment.</title>
        <authorList>
            <person name="Lai Q."/>
            <person name="Shao Z."/>
        </authorList>
    </citation>
    <scope>NUCLEOTIDE SEQUENCE [LARGE SCALE GENOMIC DNA]</scope>
    <source>
        <strain evidence="4 5">W11-5</strain>
    </source>
</reference>
<dbReference type="Proteomes" id="UP000006764">
    <property type="component" value="Chromosome"/>
</dbReference>
<dbReference type="SMART" id="SM00634">
    <property type="entry name" value="BID_1"/>
    <property type="match status" value="7"/>
</dbReference>
<dbReference type="HOGENOM" id="CLU_241995_0_0_6"/>
<feature type="compositionally biased region" description="Low complexity" evidence="2">
    <location>
        <begin position="1209"/>
        <end position="1221"/>
    </location>
</feature>
<dbReference type="InterPro" id="IPR013783">
    <property type="entry name" value="Ig-like_fold"/>
</dbReference>
<feature type="region of interest" description="Disordered" evidence="2">
    <location>
        <begin position="1209"/>
        <end position="1230"/>
    </location>
</feature>
<dbReference type="InterPro" id="IPR003344">
    <property type="entry name" value="Big_1_dom"/>
</dbReference>
<dbReference type="SUPFAM" id="SSF49373">
    <property type="entry name" value="Invasin/intimin cell-adhesion fragments"/>
    <property type="match status" value="11"/>
</dbReference>
<sequence>MQKNIWLWMIMAGLLLGCGGGGGGGGGDGISLGRPSVSVLGLTAGQTVTVSLNARSELVFNTDQTRSFATQVQDNKSYTLTLAATGTVCTFSNGRNGIASKDANRVHQVGCGAEVVIPPDPDPEENDPADPGVRRLTVSLNGVGVAENPVSEAQNATVQVMLRGPEGQPLASEVVRFEVTLGELSQDSALTNSSGLATVILGPGETRGAGTLTVIHDYLYGEDERVATHTVNFATDGDASGAPPVQTEDYLLVLELVDAAGTVVAPAGAIVTSTAPLTLRATMTQNGAPVPGQVIRFSTAVGELEHASRLTNSQGIAETTLSAGVTPNAGSITATASIGQATVNASINAESLGGQQPGTGTAPLVVSLALRDATGDPVGTAGNPVTQDRSATVTATVTLDGQPLEGEVVNFSSGNFGELAPASALTDTAGEAVVRLHAGQQEGAGTLLAAVPYQGQTYTANVNFLTRGLSEEDGETVTLTLSLDGESNPYALNPLTNTSPGEVRLTLTRGDNAIPFPGQVITFETELGQLEQQTRLTDASGVAATRLSVGPDDISGAGTLRAFFTLAGEQHEVTLNFALVNTEVDQKPVLALTLSNIQVDKDNPALARATVTQGGVPLEGVVVEFSTDAGTLSPTSGNALTDASGVATLSLLAGEVETAGTITAALRGVADVADSVNFNTAGDDGVAQNPQTGWTLELALRDQANSTDITQIGGNDIGLVMVRLLDAQGNGVANEIVRLDATAGNLLPANGLVLTGPDGRAQANLASGGVPGAGTVTATFGSLSAEVNYMLTGEEPAAGDIVLTAPRTINASEPEEVTARLTDASGAPVADQIVVFSSELGTFEPSSGRVMTDATGVARIMLDIGAASGAGTLTARTEFDSHSEFTTHNFTAVQDFQLALQVNYSDPTASVVTSEHSATIVATLTGANGPVEGRVVTFAATAGELAGTSGRTNASGQVQVTLVAGAAPGTGDVSVTMADNAAVSASAEVETLGGESLFTLEIIGIENSGGVVTTDNPIRGEDPARVRVRVGHPDSSEVANQLVSLETTLGEFQGPVSSGTTATITTDASGEAWVELASRGVSGGGIVTVSFPQADLTATAVFTIRESGVNDVYLEALRVYDNNNVETRVVPAGDFLTVEARVIDGGGIAMQNRVVTFTLDSPAGVGGLDPINGTALTDGNGVATIRLTSGTERGAGMVTATVRIGWEGEMQSSSQSASFSSEGGGTGATPDPVEIALEFDSAIDPGPGLPLTLVEGQSLLVSVAFTANGAPWTGESYVEFSSYCLQAGNATVVPDGPVANLGGYARATYTPGTGCLVDTLYARAQVGPDLLLVERAFEITPAPARVIEFLGASPAVLGLKGSSQAGATETGRLTFVVRSDTGNPVAAGMQVQFTTVNNIGGFDITSDLVTQTDHNGEVTATVQSGSVPMVAGVRAELVDTPSIFATGQISIHSGVVTQNRFSLASEQINVLAGNHQGVSVPVTIRAADRFGNWLDGVDVNFTTELGDIDGSCETSDGTCSVTWTSHAAQPIHFDGDRSTRPCLPRNEAFEQGVLSPVACNAFDRYGRSTITAWTIGEESFVDQNGNNLFDVGEEWTPLPEAFRDDNETGIHEFEQLFAEEYMDFDASGDYTAVDMVTARFRGVGCADAQSDHCDALTNVRRSVLIVLSTDNIQGWVVQPGSGYTSWADSANSALPPQGWGSAVLTGLQPLATLSVTGGEFNVVMADLNGNAPAIGSSISVSASDSSANIIGPSSCQVANQTEPLVCTFTVKPSPGETIEIGTDILVTLQSAANVAPSVKTITIQ</sequence>
<evidence type="ECO:0000256" key="2">
    <source>
        <dbReference type="SAM" id="MobiDB-lite"/>
    </source>
</evidence>
<dbReference type="PROSITE" id="PS51127">
    <property type="entry name" value="BIG1"/>
    <property type="match status" value="1"/>
</dbReference>
<protein>
    <submittedName>
        <fullName evidence="4">Ig domain-containing protein group 1 domain-containing protein</fullName>
    </submittedName>
</protein>
<organism evidence="4 5">
    <name type="scientific">Isoalcanivorax pacificus W11-5</name>
    <dbReference type="NCBI Taxonomy" id="391936"/>
    <lineage>
        <taxon>Bacteria</taxon>
        <taxon>Pseudomonadati</taxon>
        <taxon>Pseudomonadota</taxon>
        <taxon>Gammaproteobacteria</taxon>
        <taxon>Oceanospirillales</taxon>
        <taxon>Alcanivoracaceae</taxon>
        <taxon>Isoalcanivorax</taxon>
    </lineage>
</organism>
<name>A0A0B4XIK8_9GAMM</name>
<feature type="domain" description="Big-1" evidence="3">
    <location>
        <begin position="1119"/>
        <end position="1220"/>
    </location>
</feature>
<evidence type="ECO:0000313" key="4">
    <source>
        <dbReference type="EMBL" id="AJD46530.1"/>
    </source>
</evidence>
<evidence type="ECO:0000313" key="5">
    <source>
        <dbReference type="Proteomes" id="UP000006764"/>
    </source>
</evidence>
<dbReference type="Gene3D" id="2.60.40.10">
    <property type="entry name" value="Immunoglobulins"/>
    <property type="match status" value="11"/>
</dbReference>
<evidence type="ECO:0000256" key="1">
    <source>
        <dbReference type="ARBA" id="ARBA00010116"/>
    </source>
</evidence>
<dbReference type="PROSITE" id="PS51257">
    <property type="entry name" value="PROKAR_LIPOPROTEIN"/>
    <property type="match status" value="1"/>
</dbReference>
<comment type="similarity">
    <text evidence="1">Belongs to the intimin/invasin family.</text>
</comment>
<evidence type="ECO:0000259" key="3">
    <source>
        <dbReference type="PROSITE" id="PS51127"/>
    </source>
</evidence>
<accession>A0A0B4XIK8</accession>
<dbReference type="KEGG" id="apac:S7S_00530"/>
<gene>
    <name evidence="4" type="ORF">S7S_00530</name>
</gene>
<dbReference type="EMBL" id="CP004387">
    <property type="protein sequence ID" value="AJD46530.1"/>
    <property type="molecule type" value="Genomic_DNA"/>
</dbReference>
<dbReference type="OrthoDB" id="5522233at2"/>
<dbReference type="RefSeq" id="WP_008739092.1">
    <property type="nucleotide sequence ID" value="NZ_CP004387.1"/>
</dbReference>
<keyword evidence="5" id="KW-1185">Reference proteome</keyword>
<dbReference type="STRING" id="391936.S7S_00530"/>